<dbReference type="PROSITE" id="PS51257">
    <property type="entry name" value="PROKAR_LIPOPROTEIN"/>
    <property type="match status" value="1"/>
</dbReference>
<keyword evidence="2" id="KW-1185">Reference proteome</keyword>
<proteinExistence type="predicted"/>
<gene>
    <name evidence="1" type="ORF">ACFFGA_11655</name>
</gene>
<dbReference type="EMBL" id="JBHLTQ010000005">
    <property type="protein sequence ID" value="MFC0605214.1"/>
    <property type="molecule type" value="Genomic_DNA"/>
</dbReference>
<reference evidence="1 2" key="1">
    <citation type="submission" date="2024-09" db="EMBL/GenBank/DDBJ databases">
        <authorList>
            <person name="Sun Q."/>
            <person name="Mori K."/>
        </authorList>
    </citation>
    <scope>NUCLEOTIDE SEQUENCE [LARGE SCALE GENOMIC DNA]</scope>
    <source>
        <strain evidence="1 2">NCAIM B.02481</strain>
    </source>
</reference>
<accession>A0ABV6QA99</accession>
<sequence length="178" mass="20525">MKNKISLLIFGILFLISCSEKSEFLNDCECKKINLDSDVTLFGMEHRYSIKLPSNNWNPEITDNGISAGIFEENAFKYFGLTEMGKAKPWMTLAEQQKDIESKYEVIENGITDVFEKKAIWNLVEEKFDTIPIIGIYVTVEHPTDDLFYTLNLAVSKNKYGKKELCELENIIKSFKIE</sequence>
<evidence type="ECO:0000313" key="1">
    <source>
        <dbReference type="EMBL" id="MFC0605214.1"/>
    </source>
</evidence>
<organism evidence="1 2">
    <name type="scientific">Winogradskyella pulchriflava</name>
    <dbReference type="NCBI Taxonomy" id="1110688"/>
    <lineage>
        <taxon>Bacteria</taxon>
        <taxon>Pseudomonadati</taxon>
        <taxon>Bacteroidota</taxon>
        <taxon>Flavobacteriia</taxon>
        <taxon>Flavobacteriales</taxon>
        <taxon>Flavobacteriaceae</taxon>
        <taxon>Winogradskyella</taxon>
    </lineage>
</organism>
<evidence type="ECO:0008006" key="3">
    <source>
        <dbReference type="Google" id="ProtNLM"/>
    </source>
</evidence>
<dbReference type="RefSeq" id="WP_386064169.1">
    <property type="nucleotide sequence ID" value="NZ_JBHLTQ010000005.1"/>
</dbReference>
<dbReference type="Proteomes" id="UP001589832">
    <property type="component" value="Unassembled WGS sequence"/>
</dbReference>
<comment type="caution">
    <text evidence="1">The sequence shown here is derived from an EMBL/GenBank/DDBJ whole genome shotgun (WGS) entry which is preliminary data.</text>
</comment>
<name>A0ABV6QA99_9FLAO</name>
<evidence type="ECO:0000313" key="2">
    <source>
        <dbReference type="Proteomes" id="UP001589832"/>
    </source>
</evidence>
<protein>
    <recommendedName>
        <fullName evidence="3">Lipoprotein</fullName>
    </recommendedName>
</protein>